<evidence type="ECO:0000313" key="3">
    <source>
        <dbReference type="Proteomes" id="UP000282971"/>
    </source>
</evidence>
<dbReference type="EMBL" id="SACN01000003">
    <property type="protein sequence ID" value="RVT90179.1"/>
    <property type="molecule type" value="Genomic_DNA"/>
</dbReference>
<dbReference type="Proteomes" id="UP000282971">
    <property type="component" value="Unassembled WGS sequence"/>
</dbReference>
<gene>
    <name evidence="2" type="ORF">EOD43_17905</name>
</gene>
<organism evidence="2 3">
    <name type="scientific">Sphingomonas crocodyli</name>
    <dbReference type="NCBI Taxonomy" id="1979270"/>
    <lineage>
        <taxon>Bacteria</taxon>
        <taxon>Pseudomonadati</taxon>
        <taxon>Pseudomonadota</taxon>
        <taxon>Alphaproteobacteria</taxon>
        <taxon>Sphingomonadales</taxon>
        <taxon>Sphingomonadaceae</taxon>
        <taxon>Sphingomonas</taxon>
    </lineage>
</organism>
<dbReference type="AlphaFoldDB" id="A0A437LXP7"/>
<keyword evidence="3" id="KW-1185">Reference proteome</keyword>
<accession>A0A437LXP7</accession>
<dbReference type="InterPro" id="IPR007345">
    <property type="entry name" value="Polysacch_pyruvyl_Trfase"/>
</dbReference>
<name>A0A437LXP7_9SPHN</name>
<protein>
    <submittedName>
        <fullName evidence="2">Exopolysaccharide biosynthesis protein</fullName>
    </submittedName>
</protein>
<sequence>MLSSDAERHALIQDLQLQIDRNIDSHLPDGRFALLDFPEHSNVGDSAIWLGEIEYFSQKLGRRPSYTCTYNTFSIDDLEKSVPDGPIFIHGGGNFGDIWEHHHKFREYLIATFKHRKLIQLPQSIQFWSDKRLDETARLIDAHPDFTLFVRDQASLDLANLKFNCSTSLTPDLAFYLGPLKGQPASSDILALMRTDSEAAFATIDRINGVRIEDWIDENINDVRLAKVIGIGKAAVTGRFNLNEAKLTAGANQRLRRGVRQLSSASVIITDRLHCHIIALLLGKQHAVLDNNYGKIGRFMDAFSGRTSLSYSARTFDDALEWARSRIGSNKEFVRD</sequence>
<dbReference type="RefSeq" id="WP_127745430.1">
    <property type="nucleotide sequence ID" value="NZ_SACN01000003.1"/>
</dbReference>
<proteinExistence type="predicted"/>
<evidence type="ECO:0000259" key="1">
    <source>
        <dbReference type="Pfam" id="PF04230"/>
    </source>
</evidence>
<reference evidence="2 3" key="1">
    <citation type="submission" date="2019-01" db="EMBL/GenBank/DDBJ databases">
        <authorList>
            <person name="Chen W.-M."/>
        </authorList>
    </citation>
    <scope>NUCLEOTIDE SEQUENCE [LARGE SCALE GENOMIC DNA]</scope>
    <source>
        <strain evidence="2 3">CCP-7</strain>
    </source>
</reference>
<feature type="domain" description="Polysaccharide pyruvyl transferase" evidence="1">
    <location>
        <begin position="42"/>
        <end position="292"/>
    </location>
</feature>
<comment type="caution">
    <text evidence="2">The sequence shown here is derived from an EMBL/GenBank/DDBJ whole genome shotgun (WGS) entry which is preliminary data.</text>
</comment>
<dbReference type="OrthoDB" id="5242601at2"/>
<dbReference type="Pfam" id="PF04230">
    <property type="entry name" value="PS_pyruv_trans"/>
    <property type="match status" value="1"/>
</dbReference>
<evidence type="ECO:0000313" key="2">
    <source>
        <dbReference type="EMBL" id="RVT90179.1"/>
    </source>
</evidence>